<dbReference type="Proteomes" id="UP001497480">
    <property type="component" value="Unassembled WGS sequence"/>
</dbReference>
<dbReference type="EMBL" id="CAXHTB010000006">
    <property type="protein sequence ID" value="CAL0308242.1"/>
    <property type="molecule type" value="Genomic_DNA"/>
</dbReference>
<name>A0AAV1WGH0_LUPLU</name>
<reference evidence="1 2" key="1">
    <citation type="submission" date="2024-03" db="EMBL/GenBank/DDBJ databases">
        <authorList>
            <person name="Martinez-Hernandez J."/>
        </authorList>
    </citation>
    <scope>NUCLEOTIDE SEQUENCE [LARGE SCALE GENOMIC DNA]</scope>
</reference>
<evidence type="ECO:0000313" key="1">
    <source>
        <dbReference type="EMBL" id="CAL0308242.1"/>
    </source>
</evidence>
<evidence type="ECO:0000313" key="2">
    <source>
        <dbReference type="Proteomes" id="UP001497480"/>
    </source>
</evidence>
<dbReference type="InterPro" id="IPR021109">
    <property type="entry name" value="Peptidase_aspartic_dom_sf"/>
</dbReference>
<dbReference type="Gene3D" id="2.40.70.10">
    <property type="entry name" value="Acid Proteases"/>
    <property type="match status" value="1"/>
</dbReference>
<accession>A0AAV1WGH0</accession>
<dbReference type="AlphaFoldDB" id="A0AAV1WGH0"/>
<keyword evidence="2" id="KW-1185">Reference proteome</keyword>
<gene>
    <name evidence="1" type="ORF">LLUT_LOCUS9302</name>
</gene>
<protein>
    <submittedName>
        <fullName evidence="1">Uncharacterized protein</fullName>
    </submittedName>
</protein>
<proteinExistence type="predicted"/>
<sequence>MRGITVGDTQLSIEKSIFEAGNDGSGGIIIDSSAEGLDLCFALPSDATQGEIPKLVSFQRW</sequence>
<organism evidence="1 2">
    <name type="scientific">Lupinus luteus</name>
    <name type="common">European yellow lupine</name>
    <dbReference type="NCBI Taxonomy" id="3873"/>
    <lineage>
        <taxon>Eukaryota</taxon>
        <taxon>Viridiplantae</taxon>
        <taxon>Streptophyta</taxon>
        <taxon>Embryophyta</taxon>
        <taxon>Tracheophyta</taxon>
        <taxon>Spermatophyta</taxon>
        <taxon>Magnoliopsida</taxon>
        <taxon>eudicotyledons</taxon>
        <taxon>Gunneridae</taxon>
        <taxon>Pentapetalae</taxon>
        <taxon>rosids</taxon>
        <taxon>fabids</taxon>
        <taxon>Fabales</taxon>
        <taxon>Fabaceae</taxon>
        <taxon>Papilionoideae</taxon>
        <taxon>50 kb inversion clade</taxon>
        <taxon>genistoids sensu lato</taxon>
        <taxon>core genistoids</taxon>
        <taxon>Genisteae</taxon>
        <taxon>Lupinus</taxon>
    </lineage>
</organism>
<comment type="caution">
    <text evidence="1">The sequence shown here is derived from an EMBL/GenBank/DDBJ whole genome shotgun (WGS) entry which is preliminary data.</text>
</comment>